<evidence type="ECO:0000256" key="6">
    <source>
        <dbReference type="ARBA" id="ARBA00023136"/>
    </source>
</evidence>
<sequence length="398" mass="42861">MKGAFASCVLCCVLASKPLLAQESLSIEGRDPMMAQPDEPKAALEELIITGTREPVAKNLLGASVSVIDGARIEARQVPLLSDILRDVPGVSVSPTGPLGSQTQIRIRGAEGNQTLVLIDGIEATDPVGNFELDFADVLTTGIERIEVIKGAQSALYGSEAIGGVISILTKEPVEGFDMEALAEGGSFGTARLGTTFAGGTKRLGATVSVGYLNTDGVSASPSGDERDGYENLTLSAKIKAQPTDQLRLGLVLRRVSADSEFDQQDFATGQIVDADLDRSFDAFYGQADARLDLFDERWRQRVWAALTDTDSDNFTQSQFTNSFEGQRLKFGYQSSFALPSPMSPWRSSMKSWISNRSMPISMIHPIRIRKMIKARSSGKCAVMFGRGFISPLVCAMI</sequence>
<evidence type="ECO:0000256" key="5">
    <source>
        <dbReference type="ARBA" id="ARBA00022729"/>
    </source>
</evidence>
<dbReference type="EMBL" id="BKCN01000017">
    <property type="protein sequence ID" value="GER05098.1"/>
    <property type="molecule type" value="Genomic_DNA"/>
</dbReference>
<dbReference type="InterPro" id="IPR036942">
    <property type="entry name" value="Beta-barrel_TonB_sf"/>
</dbReference>
<dbReference type="SUPFAM" id="SSF56935">
    <property type="entry name" value="Porins"/>
    <property type="match status" value="1"/>
</dbReference>
<organism evidence="11 12">
    <name type="scientific">Iodidimonas nitroreducens</name>
    <dbReference type="NCBI Taxonomy" id="1236968"/>
    <lineage>
        <taxon>Bacteria</taxon>
        <taxon>Pseudomonadati</taxon>
        <taxon>Pseudomonadota</taxon>
        <taxon>Alphaproteobacteria</taxon>
        <taxon>Iodidimonadales</taxon>
        <taxon>Iodidimonadaceae</taxon>
        <taxon>Iodidimonas</taxon>
    </lineage>
</organism>
<evidence type="ECO:0000256" key="7">
    <source>
        <dbReference type="ARBA" id="ARBA00023237"/>
    </source>
</evidence>
<dbReference type="PROSITE" id="PS52016">
    <property type="entry name" value="TONB_DEPENDENT_REC_3"/>
    <property type="match status" value="1"/>
</dbReference>
<evidence type="ECO:0000313" key="12">
    <source>
        <dbReference type="Proteomes" id="UP000324996"/>
    </source>
</evidence>
<dbReference type="GO" id="GO:0044718">
    <property type="term" value="P:siderophore transmembrane transport"/>
    <property type="evidence" value="ECO:0007669"/>
    <property type="project" value="TreeGrafter"/>
</dbReference>
<evidence type="ECO:0000256" key="1">
    <source>
        <dbReference type="ARBA" id="ARBA00004571"/>
    </source>
</evidence>
<feature type="domain" description="TonB-dependent receptor plug" evidence="10">
    <location>
        <begin position="62"/>
        <end position="165"/>
    </location>
</feature>
<protein>
    <recommendedName>
        <fullName evidence="10">TonB-dependent receptor plug domain-containing protein</fullName>
    </recommendedName>
</protein>
<dbReference type="Pfam" id="PF07715">
    <property type="entry name" value="Plug"/>
    <property type="match status" value="1"/>
</dbReference>
<dbReference type="InterPro" id="IPR012910">
    <property type="entry name" value="Plug_dom"/>
</dbReference>
<dbReference type="GO" id="GO:0015344">
    <property type="term" value="F:siderophore uptake transmembrane transporter activity"/>
    <property type="evidence" value="ECO:0007669"/>
    <property type="project" value="TreeGrafter"/>
</dbReference>
<dbReference type="InterPro" id="IPR037066">
    <property type="entry name" value="Plug_dom_sf"/>
</dbReference>
<keyword evidence="5 9" id="KW-0732">Signal</keyword>
<evidence type="ECO:0000256" key="2">
    <source>
        <dbReference type="ARBA" id="ARBA00022448"/>
    </source>
</evidence>
<dbReference type="PANTHER" id="PTHR30069">
    <property type="entry name" value="TONB-DEPENDENT OUTER MEMBRANE RECEPTOR"/>
    <property type="match status" value="1"/>
</dbReference>
<keyword evidence="12" id="KW-1185">Reference proteome</keyword>
<dbReference type="InterPro" id="IPR039426">
    <property type="entry name" value="TonB-dep_rcpt-like"/>
</dbReference>
<comment type="similarity">
    <text evidence="8">Belongs to the TonB-dependent receptor family.</text>
</comment>
<accession>A0A5A7NAH0</accession>
<evidence type="ECO:0000256" key="3">
    <source>
        <dbReference type="ARBA" id="ARBA00022452"/>
    </source>
</evidence>
<dbReference type="Proteomes" id="UP000324996">
    <property type="component" value="Unassembled WGS sequence"/>
</dbReference>
<keyword evidence="3 8" id="KW-1134">Transmembrane beta strand</keyword>
<keyword evidence="2 8" id="KW-0813">Transport</keyword>
<name>A0A5A7NAH0_9PROT</name>
<evidence type="ECO:0000256" key="8">
    <source>
        <dbReference type="PROSITE-ProRule" id="PRU01360"/>
    </source>
</evidence>
<reference evidence="11 12" key="1">
    <citation type="submission" date="2019-09" db="EMBL/GenBank/DDBJ databases">
        <title>NBRP : Genome information of microbial organism related human and environment.</title>
        <authorList>
            <person name="Hattori M."/>
            <person name="Oshima K."/>
            <person name="Inaba H."/>
            <person name="Suda W."/>
            <person name="Sakamoto M."/>
            <person name="Iino T."/>
            <person name="Kitahara M."/>
            <person name="Oshida Y."/>
            <person name="Iida T."/>
            <person name="Kudo T."/>
            <person name="Itoh T."/>
            <person name="Ohkuma M."/>
        </authorList>
    </citation>
    <scope>NUCLEOTIDE SEQUENCE [LARGE SCALE GENOMIC DNA]</scope>
    <source>
        <strain evidence="11 12">Q-1</strain>
    </source>
</reference>
<feature type="chain" id="PRO_5022925039" description="TonB-dependent receptor plug domain-containing protein" evidence="9">
    <location>
        <begin position="22"/>
        <end position="398"/>
    </location>
</feature>
<keyword evidence="6 8" id="KW-0472">Membrane</keyword>
<gene>
    <name evidence="11" type="ORF">JCM17846_27800</name>
</gene>
<comment type="caution">
    <text evidence="11">The sequence shown here is derived from an EMBL/GenBank/DDBJ whole genome shotgun (WGS) entry which is preliminary data.</text>
</comment>
<dbReference type="Gene3D" id="2.40.170.20">
    <property type="entry name" value="TonB-dependent receptor, beta-barrel domain"/>
    <property type="match status" value="1"/>
</dbReference>
<dbReference type="GO" id="GO:0009279">
    <property type="term" value="C:cell outer membrane"/>
    <property type="evidence" value="ECO:0007669"/>
    <property type="project" value="UniProtKB-SubCell"/>
</dbReference>
<dbReference type="Gene3D" id="2.170.130.10">
    <property type="entry name" value="TonB-dependent receptor, plug domain"/>
    <property type="match status" value="1"/>
</dbReference>
<keyword evidence="7 8" id="KW-0998">Cell outer membrane</keyword>
<evidence type="ECO:0000256" key="9">
    <source>
        <dbReference type="SAM" id="SignalP"/>
    </source>
</evidence>
<dbReference type="PANTHER" id="PTHR30069:SF29">
    <property type="entry name" value="HEMOGLOBIN AND HEMOGLOBIN-HAPTOGLOBIN-BINDING PROTEIN 1-RELATED"/>
    <property type="match status" value="1"/>
</dbReference>
<feature type="signal peptide" evidence="9">
    <location>
        <begin position="1"/>
        <end position="21"/>
    </location>
</feature>
<comment type="subcellular location">
    <subcellularLocation>
        <location evidence="1 8">Cell outer membrane</location>
        <topology evidence="1 8">Multi-pass membrane protein</topology>
    </subcellularLocation>
</comment>
<proteinExistence type="inferred from homology"/>
<keyword evidence="4 8" id="KW-0812">Transmembrane</keyword>
<evidence type="ECO:0000313" key="11">
    <source>
        <dbReference type="EMBL" id="GER05098.1"/>
    </source>
</evidence>
<evidence type="ECO:0000256" key="4">
    <source>
        <dbReference type="ARBA" id="ARBA00022692"/>
    </source>
</evidence>
<evidence type="ECO:0000259" key="10">
    <source>
        <dbReference type="Pfam" id="PF07715"/>
    </source>
</evidence>
<dbReference type="AlphaFoldDB" id="A0A5A7NAH0"/>